<dbReference type="Pfam" id="PF22936">
    <property type="entry name" value="Pol_BBD"/>
    <property type="match status" value="1"/>
</dbReference>
<name>A0AAW1H5Z7_SAPOF</name>
<dbReference type="Proteomes" id="UP001443914">
    <property type="component" value="Unassembled WGS sequence"/>
</dbReference>
<dbReference type="EMBL" id="JBDFQZ010000012">
    <property type="protein sequence ID" value="KAK9671933.1"/>
    <property type="molecule type" value="Genomic_DNA"/>
</dbReference>
<proteinExistence type="predicted"/>
<comment type="caution">
    <text evidence="2">The sequence shown here is derived from an EMBL/GenBank/DDBJ whole genome shotgun (WGS) entry which is preliminary data.</text>
</comment>
<keyword evidence="3" id="KW-1185">Reference proteome</keyword>
<dbReference type="PANTHER" id="PTHR35317:SF35">
    <property type="entry name" value="DUF4219 DOMAIN-CONTAINING PROTEIN"/>
    <property type="match status" value="1"/>
</dbReference>
<evidence type="ECO:0000259" key="1">
    <source>
        <dbReference type="Pfam" id="PF22936"/>
    </source>
</evidence>
<evidence type="ECO:0000313" key="2">
    <source>
        <dbReference type="EMBL" id="KAK9671933.1"/>
    </source>
</evidence>
<sequence>MASSSSSIPSAPIFVGENYYFCCIRMKALLSALDLWNLIEQGCILPEFREEKQLTADQQRVVKEKMTKDAKATAYLNFAIAEKIFPRIVNASSTKQVLDTLQEEFQDSQKMKIYGDFISDDRIVNKTLFSIDNKFNFVVTAIEESIDLDNLSPQELFGSLQAHEQKVSTKNEGSSEGAFQVKYKQHKSQIFKHNKNNPMFKDKTNDKKGKLPPCGICKKTNHLEKNCWNKEQKDCWFKEQQAKANVSETENFEDYLFAACQTKGKGTIVVQTMKGIRYIKNVLFVPNIASNLLSVPQMIKNGYSITFKGNSCNIYD</sequence>
<organism evidence="2 3">
    <name type="scientific">Saponaria officinalis</name>
    <name type="common">Common soapwort</name>
    <name type="synonym">Lychnis saponaria</name>
    <dbReference type="NCBI Taxonomy" id="3572"/>
    <lineage>
        <taxon>Eukaryota</taxon>
        <taxon>Viridiplantae</taxon>
        <taxon>Streptophyta</taxon>
        <taxon>Embryophyta</taxon>
        <taxon>Tracheophyta</taxon>
        <taxon>Spermatophyta</taxon>
        <taxon>Magnoliopsida</taxon>
        <taxon>eudicotyledons</taxon>
        <taxon>Gunneridae</taxon>
        <taxon>Pentapetalae</taxon>
        <taxon>Caryophyllales</taxon>
        <taxon>Caryophyllaceae</taxon>
        <taxon>Caryophylleae</taxon>
        <taxon>Saponaria</taxon>
    </lineage>
</organism>
<dbReference type="InterPro" id="IPR054722">
    <property type="entry name" value="PolX-like_BBD"/>
</dbReference>
<reference evidence="2" key="1">
    <citation type="submission" date="2024-03" db="EMBL/GenBank/DDBJ databases">
        <title>WGS assembly of Saponaria officinalis var. Norfolk2.</title>
        <authorList>
            <person name="Jenkins J."/>
            <person name="Shu S."/>
            <person name="Grimwood J."/>
            <person name="Barry K."/>
            <person name="Goodstein D."/>
            <person name="Schmutz J."/>
            <person name="Leebens-Mack J."/>
            <person name="Osbourn A."/>
        </authorList>
    </citation>
    <scope>NUCLEOTIDE SEQUENCE [LARGE SCALE GENOMIC DNA]</scope>
    <source>
        <strain evidence="2">JIC</strain>
    </source>
</reference>
<feature type="domain" description="Retrovirus-related Pol polyprotein from transposon TNT 1-94-like beta-barrel" evidence="1">
    <location>
        <begin position="258"/>
        <end position="303"/>
    </location>
</feature>
<dbReference type="PANTHER" id="PTHR35317">
    <property type="entry name" value="OS04G0629600 PROTEIN"/>
    <property type="match status" value="1"/>
</dbReference>
<evidence type="ECO:0000313" key="3">
    <source>
        <dbReference type="Proteomes" id="UP001443914"/>
    </source>
</evidence>
<protein>
    <recommendedName>
        <fullName evidence="1">Retrovirus-related Pol polyprotein from transposon TNT 1-94-like beta-barrel domain-containing protein</fullName>
    </recommendedName>
</protein>
<dbReference type="Pfam" id="PF14223">
    <property type="entry name" value="Retrotran_gag_2"/>
    <property type="match status" value="1"/>
</dbReference>
<gene>
    <name evidence="2" type="ORF">RND81_12G064800</name>
</gene>
<accession>A0AAW1H5Z7</accession>
<dbReference type="AlphaFoldDB" id="A0AAW1H5Z7"/>